<evidence type="ECO:0000313" key="2">
    <source>
        <dbReference type="EMBL" id="KRO07724.1"/>
    </source>
</evidence>
<evidence type="ECO:0000313" key="3">
    <source>
        <dbReference type="Proteomes" id="UP000051884"/>
    </source>
</evidence>
<dbReference type="Pfam" id="PF10282">
    <property type="entry name" value="Lactonase"/>
    <property type="match status" value="1"/>
</dbReference>
<dbReference type="PANTHER" id="PTHR30344">
    <property type="entry name" value="6-PHOSPHOGLUCONOLACTONASE-RELATED"/>
    <property type="match status" value="1"/>
</dbReference>
<dbReference type="InterPro" id="IPR015943">
    <property type="entry name" value="WD40/YVTN_repeat-like_dom_sf"/>
</dbReference>
<dbReference type="InterPro" id="IPR011048">
    <property type="entry name" value="Haem_d1_sf"/>
</dbReference>
<organism evidence="2 3">
    <name type="scientific">Paucilactobacillus hokkaidonensis</name>
    <dbReference type="NCBI Taxonomy" id="1193095"/>
    <lineage>
        <taxon>Bacteria</taxon>
        <taxon>Bacillati</taxon>
        <taxon>Bacillota</taxon>
        <taxon>Bacilli</taxon>
        <taxon>Lactobacillales</taxon>
        <taxon>Lactobacillaceae</taxon>
        <taxon>Paucilactobacillus</taxon>
    </lineage>
</organism>
<proteinExistence type="inferred from homology"/>
<sequence length="348" mass="38682">MINMEKYFLGTYTHRVSKGIYSFDFDPSNGQASNLKLVHEAVNPFYLALGSEHILYCINNNNDVTKPGGIMAIDVDNPSVVKASTYDSAISGTYIAYNDVKRLIYLANYDINELSLYHVGHNRIELQDRTHNNGVVGPKTEQQDGPHPHFINQTPDGRLPVCDLGLDRIFTYDITGKNQFELVATLVLPAGFGPRHLRFNKEKNIAYAVGELSSEVASLSYDQVTGEFKIIDINATIPASWTKHNGAAAIRISGDNRFLYISNRGYNSIAVFSIGDHLKLIQNVAAGGDFPWDINFSQTEDFVLVANQRSDNLSVFSRNAKTGTLKLVNNHFWLPEPLAIVAAEKPLK</sequence>
<dbReference type="Gene3D" id="2.130.10.10">
    <property type="entry name" value="YVTN repeat-like/Quinoprotein amine dehydrogenase"/>
    <property type="match status" value="1"/>
</dbReference>
<accession>A0ABR5Q4K6</accession>
<dbReference type="SUPFAM" id="SSF51004">
    <property type="entry name" value="C-terminal (heme d1) domain of cytochrome cd1-nitrite reductase"/>
    <property type="match status" value="1"/>
</dbReference>
<dbReference type="InterPro" id="IPR050282">
    <property type="entry name" value="Cycloisomerase_2"/>
</dbReference>
<comment type="similarity">
    <text evidence="1">Belongs to the cycloisomerase 2 family.</text>
</comment>
<evidence type="ECO:0000256" key="1">
    <source>
        <dbReference type="ARBA" id="ARBA00005564"/>
    </source>
</evidence>
<evidence type="ECO:0008006" key="4">
    <source>
        <dbReference type="Google" id="ProtNLM"/>
    </source>
</evidence>
<dbReference type="PANTHER" id="PTHR30344:SF1">
    <property type="entry name" value="6-PHOSPHOGLUCONOLACTONASE"/>
    <property type="match status" value="1"/>
</dbReference>
<comment type="caution">
    <text evidence="2">The sequence shown here is derived from an EMBL/GenBank/DDBJ whole genome shotgun (WGS) entry which is preliminary data.</text>
</comment>
<protein>
    <recommendedName>
        <fullName evidence="4">6-phosphogluconolactonase</fullName>
    </recommendedName>
</protein>
<dbReference type="Proteomes" id="UP000051884">
    <property type="component" value="Unassembled WGS sequence"/>
</dbReference>
<name>A0ABR5Q4K6_9LACO</name>
<keyword evidence="3" id="KW-1185">Reference proteome</keyword>
<reference evidence="2 3" key="1">
    <citation type="journal article" date="2015" name="Genome Announc.">
        <title>Expanding the biotechnology potential of lactobacilli through comparative genomics of 213 strains and associated genera.</title>
        <authorList>
            <person name="Sun Z."/>
            <person name="Harris H.M."/>
            <person name="McCann A."/>
            <person name="Guo C."/>
            <person name="Argimon S."/>
            <person name="Zhang W."/>
            <person name="Yang X."/>
            <person name="Jeffery I.B."/>
            <person name="Cooney J.C."/>
            <person name="Kagawa T.F."/>
            <person name="Liu W."/>
            <person name="Song Y."/>
            <person name="Salvetti E."/>
            <person name="Wrobel A."/>
            <person name="Rasinkangas P."/>
            <person name="Parkhill J."/>
            <person name="Rea M.C."/>
            <person name="O'Sullivan O."/>
            <person name="Ritari J."/>
            <person name="Douillard F.P."/>
            <person name="Paul Ross R."/>
            <person name="Yang R."/>
            <person name="Briner A.E."/>
            <person name="Felis G.E."/>
            <person name="de Vos W.M."/>
            <person name="Barrangou R."/>
            <person name="Klaenhammer T.R."/>
            <person name="Caufield P.W."/>
            <person name="Cui Y."/>
            <person name="Zhang H."/>
            <person name="O'Toole P.W."/>
        </authorList>
    </citation>
    <scope>NUCLEOTIDE SEQUENCE [LARGE SCALE GENOMIC DNA]</scope>
    <source>
        <strain evidence="2 3">DSM 26202</strain>
    </source>
</reference>
<dbReference type="EMBL" id="JQCH01000044">
    <property type="protein sequence ID" value="KRO07724.1"/>
    <property type="molecule type" value="Genomic_DNA"/>
</dbReference>
<gene>
    <name evidence="2" type="ORF">IV59_GL001739</name>
</gene>
<dbReference type="InterPro" id="IPR019405">
    <property type="entry name" value="Lactonase_7-beta_prop"/>
</dbReference>